<dbReference type="Proteomes" id="UP000228751">
    <property type="component" value="Unassembled WGS sequence"/>
</dbReference>
<gene>
    <name evidence="1" type="ORF">CSR02_08715</name>
</gene>
<evidence type="ECO:0000313" key="1">
    <source>
        <dbReference type="EMBL" id="PHY93948.1"/>
    </source>
</evidence>
<protein>
    <submittedName>
        <fullName evidence="1">Uncharacterized protein</fullName>
    </submittedName>
</protein>
<dbReference type="AlphaFoldDB" id="A0A2G4RBK1"/>
<accession>A0A2G4RBK1</accession>
<evidence type="ECO:0000313" key="2">
    <source>
        <dbReference type="Proteomes" id="UP000228751"/>
    </source>
</evidence>
<dbReference type="EMBL" id="PEBQ01000118">
    <property type="protein sequence ID" value="PHY93948.1"/>
    <property type="molecule type" value="Genomic_DNA"/>
</dbReference>
<reference evidence="1 2" key="1">
    <citation type="submission" date="2017-10" db="EMBL/GenBank/DDBJ databases">
        <title>Genomic analysis of the genus Acetobacter.</title>
        <authorList>
            <person name="Kim K.H."/>
            <person name="Chun B.H."/>
            <person name="Son A.R."/>
            <person name="Jeon C.O."/>
        </authorList>
    </citation>
    <scope>NUCLEOTIDE SEQUENCE [LARGE SCALE GENOMIC DNA]</scope>
    <source>
        <strain evidence="1 2">LHT 2458</strain>
    </source>
</reference>
<proteinExistence type="predicted"/>
<sequence length="125" mass="14025">MIFLLLSQEIPYSLRAAPRISANPISALIRATSEWCHPAALLWVKALSLMKLQTLQYYRWPPSYPRANGYSDSDLQPSACAVQITQTQKLNGRNTAAIYGVTIARKTSGWMILLFGRTPMQIFPP</sequence>
<organism evidence="1 2">
    <name type="scientific">Acetobacter pomorum</name>
    <dbReference type="NCBI Taxonomy" id="65959"/>
    <lineage>
        <taxon>Bacteria</taxon>
        <taxon>Pseudomonadati</taxon>
        <taxon>Pseudomonadota</taxon>
        <taxon>Alphaproteobacteria</taxon>
        <taxon>Acetobacterales</taxon>
        <taxon>Acetobacteraceae</taxon>
        <taxon>Acetobacter</taxon>
    </lineage>
</organism>
<name>A0A2G4RBK1_9PROT</name>
<keyword evidence="2" id="KW-1185">Reference proteome</keyword>
<comment type="caution">
    <text evidence="1">The sequence shown here is derived from an EMBL/GenBank/DDBJ whole genome shotgun (WGS) entry which is preliminary data.</text>
</comment>